<feature type="region of interest" description="Disordered" evidence="1">
    <location>
        <begin position="12"/>
        <end position="98"/>
    </location>
</feature>
<protein>
    <submittedName>
        <fullName evidence="2">Uncharacterized protein</fullName>
    </submittedName>
</protein>
<dbReference type="Proteomes" id="UP001403094">
    <property type="component" value="Unassembled WGS sequence"/>
</dbReference>
<sequence>MTGTWCGACAAAGAGAEGEAGARGTGGGRGAGAAHAMSSMRPDHPAPGAESAKITPKSERARTQRQMRQCVTVRFHARRARTPGTPPVRTALPASPAR</sequence>
<evidence type="ECO:0000313" key="3">
    <source>
        <dbReference type="Proteomes" id="UP001403094"/>
    </source>
</evidence>
<evidence type="ECO:0000313" key="2">
    <source>
        <dbReference type="EMBL" id="GAA2054258.1"/>
    </source>
</evidence>
<organism evidence="2 3">
    <name type="scientific">Streptomyces cheonanensis</name>
    <dbReference type="NCBI Taxonomy" id="312720"/>
    <lineage>
        <taxon>Bacteria</taxon>
        <taxon>Bacillati</taxon>
        <taxon>Actinomycetota</taxon>
        <taxon>Actinomycetes</taxon>
        <taxon>Kitasatosporales</taxon>
        <taxon>Streptomycetaceae</taxon>
        <taxon>Streptomyces</taxon>
    </lineage>
</organism>
<comment type="caution">
    <text evidence="2">The sequence shown here is derived from an EMBL/GenBank/DDBJ whole genome shotgun (WGS) entry which is preliminary data.</text>
</comment>
<reference evidence="2 3" key="1">
    <citation type="journal article" date="2019" name="Int. J. Syst. Evol. Microbiol.">
        <title>The Global Catalogue of Microorganisms (GCM) 10K type strain sequencing project: providing services to taxonomists for standard genome sequencing and annotation.</title>
        <authorList>
            <consortium name="The Broad Institute Genomics Platform"/>
            <consortium name="The Broad Institute Genome Sequencing Center for Infectious Disease"/>
            <person name="Wu L."/>
            <person name="Ma J."/>
        </authorList>
    </citation>
    <scope>NUCLEOTIDE SEQUENCE [LARGE SCALE GENOMIC DNA]</scope>
    <source>
        <strain evidence="2 3">JCM 14549</strain>
    </source>
</reference>
<proteinExistence type="predicted"/>
<keyword evidence="3" id="KW-1185">Reference proteome</keyword>
<name>A0ABN2V7K0_9ACTN</name>
<dbReference type="EMBL" id="BAAANQ010000005">
    <property type="protein sequence ID" value="GAA2054258.1"/>
    <property type="molecule type" value="Genomic_DNA"/>
</dbReference>
<accession>A0ABN2V7K0</accession>
<evidence type="ECO:0000256" key="1">
    <source>
        <dbReference type="SAM" id="MobiDB-lite"/>
    </source>
</evidence>
<gene>
    <name evidence="2" type="ORF">GCM10009757_29800</name>
</gene>
<feature type="compositionally biased region" description="Gly residues" evidence="1">
    <location>
        <begin position="15"/>
        <end position="31"/>
    </location>
</feature>